<dbReference type="Gene3D" id="3.20.10.10">
    <property type="entry name" value="D-amino Acid Aminotransferase, subunit A, domain 2"/>
    <property type="match status" value="1"/>
</dbReference>
<evidence type="ECO:0000313" key="2">
    <source>
        <dbReference type="EMBL" id="RMB58244.1"/>
    </source>
</evidence>
<dbReference type="PANTHER" id="PTHR42743">
    <property type="entry name" value="AMINO-ACID AMINOTRANSFERASE"/>
    <property type="match status" value="1"/>
</dbReference>
<keyword evidence="3" id="KW-1185">Reference proteome</keyword>
<dbReference type="InterPro" id="IPR043132">
    <property type="entry name" value="BCAT-like_C"/>
</dbReference>
<dbReference type="GO" id="GO:0005829">
    <property type="term" value="C:cytosol"/>
    <property type="evidence" value="ECO:0007669"/>
    <property type="project" value="TreeGrafter"/>
</dbReference>
<keyword evidence="2" id="KW-0456">Lyase</keyword>
<name>A0A3M0FZY7_9ACTN</name>
<dbReference type="InterPro" id="IPR036038">
    <property type="entry name" value="Aminotransferase-like"/>
</dbReference>
<evidence type="ECO:0000313" key="3">
    <source>
        <dbReference type="Proteomes" id="UP000275256"/>
    </source>
</evidence>
<dbReference type="EMBL" id="REFW01000004">
    <property type="protein sequence ID" value="RMB58244.1"/>
    <property type="molecule type" value="Genomic_DNA"/>
</dbReference>
<dbReference type="InterPro" id="IPR001544">
    <property type="entry name" value="Aminotrans_IV"/>
</dbReference>
<dbReference type="PANTHER" id="PTHR42743:SF11">
    <property type="entry name" value="AMINODEOXYCHORISMATE LYASE"/>
    <property type="match status" value="1"/>
</dbReference>
<sequence>MEQLVARLGVGVCDDGFISADDLGVNRGDGCFDATLVRVDGNAVTADFVDAHLDRLGNSSRILGMPPVEIDAWRHLTQEALAEWARRRGPEAVCKFVRTRGQETLHGDPLGFITITELSAQRIAARASATAVTLSAGRTAGALNDAPWLLGGAKTLSYGTNLALVREAHRRGVTDPVLVSTDGVVLEGPQSGVLVLKDGLLFSTPVASTGILDSITVRHALEGWQALGRPTELRLYAVAELLSADAVWLASSIRGVTPMVELDGHTLPQDPAVTDELRALIRP</sequence>
<gene>
    <name evidence="2" type="ORF">EAX62_13635</name>
</gene>
<reference evidence="2 3" key="1">
    <citation type="submission" date="2018-10" db="EMBL/GenBank/DDBJ databases">
        <title>Tessaracoccus antarcticuss sp. nov., isolated from sediment.</title>
        <authorList>
            <person name="Zhou L.Y."/>
            <person name="Du Z.J."/>
        </authorList>
    </citation>
    <scope>NUCLEOTIDE SEQUENCE [LARGE SCALE GENOMIC DNA]</scope>
    <source>
        <strain evidence="2 3">JDX10</strain>
    </source>
</reference>
<evidence type="ECO:0000256" key="1">
    <source>
        <dbReference type="ARBA" id="ARBA00009320"/>
    </source>
</evidence>
<organism evidence="2 3">
    <name type="scientific">Tessaracoccus antarcticus</name>
    <dbReference type="NCBI Taxonomy" id="2479848"/>
    <lineage>
        <taxon>Bacteria</taxon>
        <taxon>Bacillati</taxon>
        <taxon>Actinomycetota</taxon>
        <taxon>Actinomycetes</taxon>
        <taxon>Propionibacteriales</taxon>
        <taxon>Propionibacteriaceae</taxon>
        <taxon>Tessaracoccus</taxon>
    </lineage>
</organism>
<dbReference type="SUPFAM" id="SSF56752">
    <property type="entry name" value="D-aminoacid aminotransferase-like PLP-dependent enzymes"/>
    <property type="match status" value="1"/>
</dbReference>
<dbReference type="Pfam" id="PF01063">
    <property type="entry name" value="Aminotran_4"/>
    <property type="match status" value="1"/>
</dbReference>
<accession>A0A3M0FZY7</accession>
<dbReference type="Proteomes" id="UP000275256">
    <property type="component" value="Unassembled WGS sequence"/>
</dbReference>
<dbReference type="InterPro" id="IPR043131">
    <property type="entry name" value="BCAT-like_N"/>
</dbReference>
<dbReference type="InterPro" id="IPR050571">
    <property type="entry name" value="Class-IV_PLP-Dep_Aminotrnsfr"/>
</dbReference>
<comment type="similarity">
    <text evidence="1">Belongs to the class-IV pyridoxal-phosphate-dependent aminotransferase family.</text>
</comment>
<dbReference type="GO" id="GO:0046394">
    <property type="term" value="P:carboxylic acid biosynthetic process"/>
    <property type="evidence" value="ECO:0007669"/>
    <property type="project" value="UniProtKB-ARBA"/>
</dbReference>
<dbReference type="Gene3D" id="3.30.470.10">
    <property type="match status" value="1"/>
</dbReference>
<protein>
    <submittedName>
        <fullName evidence="2">Aminodeoxychorismate lyase</fullName>
    </submittedName>
</protein>
<comment type="caution">
    <text evidence="2">The sequence shown here is derived from an EMBL/GenBank/DDBJ whole genome shotgun (WGS) entry which is preliminary data.</text>
</comment>
<dbReference type="OrthoDB" id="9805628at2"/>
<proteinExistence type="inferred from homology"/>
<dbReference type="GO" id="GO:0016829">
    <property type="term" value="F:lyase activity"/>
    <property type="evidence" value="ECO:0007669"/>
    <property type="project" value="UniProtKB-KW"/>
</dbReference>
<dbReference type="RefSeq" id="WP_121902282.1">
    <property type="nucleotide sequence ID" value="NZ_REFW01000004.1"/>
</dbReference>
<dbReference type="AlphaFoldDB" id="A0A3M0FZY7"/>